<reference evidence="2" key="1">
    <citation type="submission" date="2021-06" db="EMBL/GenBank/DDBJ databases">
        <title>Comparative genomics, transcriptomics and evolutionary studies reveal genomic signatures of adaptation to plant cell wall in hemibiotrophic fungi.</title>
        <authorList>
            <consortium name="DOE Joint Genome Institute"/>
            <person name="Baroncelli R."/>
            <person name="Diaz J.F."/>
            <person name="Benocci T."/>
            <person name="Peng M."/>
            <person name="Battaglia E."/>
            <person name="Haridas S."/>
            <person name="Andreopoulos W."/>
            <person name="Labutti K."/>
            <person name="Pangilinan J."/>
            <person name="Floch G.L."/>
            <person name="Makela M.R."/>
            <person name="Henrissat B."/>
            <person name="Grigoriev I.V."/>
            <person name="Crouch J.A."/>
            <person name="De Vries R.P."/>
            <person name="Sukno S.A."/>
            <person name="Thon M.R."/>
        </authorList>
    </citation>
    <scope>NUCLEOTIDE SEQUENCE</scope>
    <source>
        <strain evidence="2">MAFF235873</strain>
    </source>
</reference>
<name>A0AAD9H2H6_9PEZI</name>
<evidence type="ECO:0000256" key="1">
    <source>
        <dbReference type="SAM" id="SignalP"/>
    </source>
</evidence>
<accession>A0AAD9H2H6</accession>
<feature type="signal peptide" evidence="1">
    <location>
        <begin position="1"/>
        <end position="23"/>
    </location>
</feature>
<feature type="chain" id="PRO_5042258302" evidence="1">
    <location>
        <begin position="24"/>
        <end position="86"/>
    </location>
</feature>
<dbReference type="EMBL" id="MU843126">
    <property type="protein sequence ID" value="KAK2021211.1"/>
    <property type="molecule type" value="Genomic_DNA"/>
</dbReference>
<dbReference type="Proteomes" id="UP001232148">
    <property type="component" value="Unassembled WGS sequence"/>
</dbReference>
<proteinExistence type="predicted"/>
<evidence type="ECO:0000313" key="3">
    <source>
        <dbReference type="Proteomes" id="UP001232148"/>
    </source>
</evidence>
<dbReference type="AlphaFoldDB" id="A0AAD9H2H6"/>
<keyword evidence="3" id="KW-1185">Reference proteome</keyword>
<gene>
    <name evidence="2" type="ORF">LX32DRAFT_646647</name>
</gene>
<organism evidence="2 3">
    <name type="scientific">Colletotrichum zoysiae</name>
    <dbReference type="NCBI Taxonomy" id="1216348"/>
    <lineage>
        <taxon>Eukaryota</taxon>
        <taxon>Fungi</taxon>
        <taxon>Dikarya</taxon>
        <taxon>Ascomycota</taxon>
        <taxon>Pezizomycotina</taxon>
        <taxon>Sordariomycetes</taxon>
        <taxon>Hypocreomycetidae</taxon>
        <taxon>Glomerellales</taxon>
        <taxon>Glomerellaceae</taxon>
        <taxon>Colletotrichum</taxon>
        <taxon>Colletotrichum graminicola species complex</taxon>
    </lineage>
</organism>
<evidence type="ECO:0000313" key="2">
    <source>
        <dbReference type="EMBL" id="KAK2021211.1"/>
    </source>
</evidence>
<sequence length="86" mass="8927">MHLSTSSLFATVLAFVAFDQAAALCYWDTCCYTNHGGPGACPPQLWKVSLTASYCAVSICPVGCTNTADGSACDCCDIATGSCRKC</sequence>
<protein>
    <submittedName>
        <fullName evidence="2">Uncharacterized protein</fullName>
    </submittedName>
</protein>
<keyword evidence="1" id="KW-0732">Signal</keyword>
<comment type="caution">
    <text evidence="2">The sequence shown here is derived from an EMBL/GenBank/DDBJ whole genome shotgun (WGS) entry which is preliminary data.</text>
</comment>